<organism evidence="10 11">
    <name type="scientific">Escallonia herrerae</name>
    <dbReference type="NCBI Taxonomy" id="1293975"/>
    <lineage>
        <taxon>Eukaryota</taxon>
        <taxon>Viridiplantae</taxon>
        <taxon>Streptophyta</taxon>
        <taxon>Embryophyta</taxon>
        <taxon>Tracheophyta</taxon>
        <taxon>Spermatophyta</taxon>
        <taxon>Magnoliopsida</taxon>
        <taxon>eudicotyledons</taxon>
        <taxon>Gunneridae</taxon>
        <taxon>Pentapetalae</taxon>
        <taxon>asterids</taxon>
        <taxon>campanulids</taxon>
        <taxon>Escalloniales</taxon>
        <taxon>Escalloniaceae</taxon>
        <taxon>Escallonia</taxon>
    </lineage>
</organism>
<accession>A0AA88WJL3</accession>
<dbReference type="Pfam" id="PF00856">
    <property type="entry name" value="SET"/>
    <property type="match status" value="1"/>
</dbReference>
<dbReference type="Gene3D" id="2.170.270.10">
    <property type="entry name" value="SET domain"/>
    <property type="match status" value="1"/>
</dbReference>
<gene>
    <name evidence="10" type="ORF">RJ639_039089</name>
</gene>
<evidence type="ECO:0000313" key="11">
    <source>
        <dbReference type="Proteomes" id="UP001188597"/>
    </source>
</evidence>
<dbReference type="EMBL" id="JAVXUP010000433">
    <property type="protein sequence ID" value="KAK3027999.1"/>
    <property type="molecule type" value="Genomic_DNA"/>
</dbReference>
<evidence type="ECO:0000313" key="10">
    <source>
        <dbReference type="EMBL" id="KAK3027999.1"/>
    </source>
</evidence>
<feature type="domain" description="SET" evidence="8">
    <location>
        <begin position="173"/>
        <end position="305"/>
    </location>
</feature>
<evidence type="ECO:0000256" key="3">
    <source>
        <dbReference type="ARBA" id="ARBA00022603"/>
    </source>
</evidence>
<evidence type="ECO:0000259" key="9">
    <source>
        <dbReference type="PROSITE" id="PS50868"/>
    </source>
</evidence>
<dbReference type="SMART" id="SM00317">
    <property type="entry name" value="SET"/>
    <property type="match status" value="1"/>
</dbReference>
<feature type="domain" description="Post-SET" evidence="9">
    <location>
        <begin position="312"/>
        <end position="328"/>
    </location>
</feature>
<dbReference type="GO" id="GO:0005694">
    <property type="term" value="C:chromosome"/>
    <property type="evidence" value="ECO:0007669"/>
    <property type="project" value="UniProtKB-SubCell"/>
</dbReference>
<evidence type="ECO:0000256" key="6">
    <source>
        <dbReference type="ARBA" id="ARBA00022723"/>
    </source>
</evidence>
<dbReference type="PANTHER" id="PTHR46223:SF3">
    <property type="entry name" value="HISTONE-LYSINE N-METHYLTRANSFERASE SET-23"/>
    <property type="match status" value="1"/>
</dbReference>
<reference evidence="10" key="1">
    <citation type="submission" date="2022-12" db="EMBL/GenBank/DDBJ databases">
        <title>Draft genome assemblies for two species of Escallonia (Escalloniales).</title>
        <authorList>
            <person name="Chanderbali A."/>
            <person name="Dervinis C."/>
            <person name="Anghel I."/>
            <person name="Soltis D."/>
            <person name="Soltis P."/>
            <person name="Zapata F."/>
        </authorList>
    </citation>
    <scope>NUCLEOTIDE SEQUENCE</scope>
    <source>
        <strain evidence="10">UCBG64.0493</strain>
        <tissue evidence="10">Leaf</tissue>
    </source>
</reference>
<dbReference type="InterPro" id="IPR003616">
    <property type="entry name" value="Post-SET_dom"/>
</dbReference>
<evidence type="ECO:0000256" key="5">
    <source>
        <dbReference type="ARBA" id="ARBA00022691"/>
    </source>
</evidence>
<dbReference type="Proteomes" id="UP001188597">
    <property type="component" value="Unassembled WGS sequence"/>
</dbReference>
<dbReference type="PANTHER" id="PTHR46223">
    <property type="entry name" value="HISTONE-LYSINE N-METHYLTRANSFERASE SUV39H"/>
    <property type="match status" value="1"/>
</dbReference>
<keyword evidence="5" id="KW-0949">S-adenosyl-L-methionine</keyword>
<name>A0AA88WJL3_9ASTE</name>
<evidence type="ECO:0000256" key="4">
    <source>
        <dbReference type="ARBA" id="ARBA00022679"/>
    </source>
</evidence>
<dbReference type="PROSITE" id="PS50868">
    <property type="entry name" value="POST_SET"/>
    <property type="match status" value="1"/>
</dbReference>
<dbReference type="SUPFAM" id="SSF82199">
    <property type="entry name" value="SET domain"/>
    <property type="match status" value="1"/>
</dbReference>
<dbReference type="InterPro" id="IPR050973">
    <property type="entry name" value="H3K9_Histone-Lys_N-MTase"/>
</dbReference>
<keyword evidence="3" id="KW-0489">Methyltransferase</keyword>
<keyword evidence="7" id="KW-0862">Zinc</keyword>
<evidence type="ECO:0000256" key="2">
    <source>
        <dbReference type="ARBA" id="ARBA00022454"/>
    </source>
</evidence>
<keyword evidence="6" id="KW-0479">Metal-binding</keyword>
<evidence type="ECO:0000256" key="7">
    <source>
        <dbReference type="ARBA" id="ARBA00022833"/>
    </source>
</evidence>
<dbReference type="PROSITE" id="PS50280">
    <property type="entry name" value="SET"/>
    <property type="match status" value="1"/>
</dbReference>
<proteinExistence type="predicted"/>
<keyword evidence="11" id="KW-1185">Reference proteome</keyword>
<evidence type="ECO:0000256" key="1">
    <source>
        <dbReference type="ARBA" id="ARBA00004286"/>
    </source>
</evidence>
<dbReference type="GO" id="GO:0046872">
    <property type="term" value="F:metal ion binding"/>
    <property type="evidence" value="ECO:0007669"/>
    <property type="project" value="UniProtKB-KW"/>
</dbReference>
<comment type="subcellular location">
    <subcellularLocation>
        <location evidence="1">Chromosome</location>
    </subcellularLocation>
</comment>
<dbReference type="AlphaFoldDB" id="A0AA88WJL3"/>
<keyword evidence="2" id="KW-0158">Chromosome</keyword>
<comment type="caution">
    <text evidence="10">The sequence shown here is derived from an EMBL/GenBank/DDBJ whole genome shotgun (WGS) entry which is preliminary data.</text>
</comment>
<dbReference type="GO" id="GO:0032259">
    <property type="term" value="P:methylation"/>
    <property type="evidence" value="ECO:0007669"/>
    <property type="project" value="UniProtKB-KW"/>
</dbReference>
<dbReference type="GO" id="GO:0008168">
    <property type="term" value="F:methyltransferase activity"/>
    <property type="evidence" value="ECO:0007669"/>
    <property type="project" value="UniProtKB-KW"/>
</dbReference>
<dbReference type="InterPro" id="IPR046341">
    <property type="entry name" value="SET_dom_sf"/>
</dbReference>
<sequence length="332" mass="36058">MGKRYQSSNQQESPLVRCADLILPWLHPIELSSISSTCKALNDIARAITGTRISDASRLLESFAIPFINTVDNTPYAYFLYTPTHTLALQDPLQARQPWGSEPSARSAFEPGPAVEGSCGCECPERCGDGGGGLLGCPCWGRLDSGEVTRECGPSCGCGSGCGNRVTLKGVSVKLKVVRDRRKGWGLHADDFIPCGQFVSEYAGELLTTKEARRRQQAYDELALGGRFSSALLVVREHLPSGNICMRINIDATRIGNVARFINHSCDGGNLSTVLVRNSGSLLPRLCFFASRDIEEDEELTFSYGDSRLRPKGSPCFCGSYPCLGILPSEYT</sequence>
<dbReference type="InterPro" id="IPR001214">
    <property type="entry name" value="SET_dom"/>
</dbReference>
<keyword evidence="4" id="KW-0808">Transferase</keyword>
<evidence type="ECO:0000259" key="8">
    <source>
        <dbReference type="PROSITE" id="PS50280"/>
    </source>
</evidence>
<protein>
    <recommendedName>
        <fullName evidence="12">Histone-lysine N-methyltransferase SUVR3</fullName>
    </recommendedName>
</protein>
<evidence type="ECO:0008006" key="12">
    <source>
        <dbReference type="Google" id="ProtNLM"/>
    </source>
</evidence>